<dbReference type="Proteomes" id="UP001055879">
    <property type="component" value="Linkage Group LG07"/>
</dbReference>
<gene>
    <name evidence="1" type="ORF">L6452_21636</name>
</gene>
<reference evidence="1 2" key="2">
    <citation type="journal article" date="2022" name="Mol. Ecol. Resour.">
        <title>The genomes of chicory, endive, great burdock and yacon provide insights into Asteraceae paleo-polyploidization history and plant inulin production.</title>
        <authorList>
            <person name="Fan W."/>
            <person name="Wang S."/>
            <person name="Wang H."/>
            <person name="Wang A."/>
            <person name="Jiang F."/>
            <person name="Liu H."/>
            <person name="Zhao H."/>
            <person name="Xu D."/>
            <person name="Zhang Y."/>
        </authorList>
    </citation>
    <scope>NUCLEOTIDE SEQUENCE [LARGE SCALE GENOMIC DNA]</scope>
    <source>
        <strain evidence="2">cv. Niubang</strain>
    </source>
</reference>
<protein>
    <submittedName>
        <fullName evidence="1">Uncharacterized protein</fullName>
    </submittedName>
</protein>
<organism evidence="1 2">
    <name type="scientific">Arctium lappa</name>
    <name type="common">Greater burdock</name>
    <name type="synonym">Lappa major</name>
    <dbReference type="NCBI Taxonomy" id="4217"/>
    <lineage>
        <taxon>Eukaryota</taxon>
        <taxon>Viridiplantae</taxon>
        <taxon>Streptophyta</taxon>
        <taxon>Embryophyta</taxon>
        <taxon>Tracheophyta</taxon>
        <taxon>Spermatophyta</taxon>
        <taxon>Magnoliopsida</taxon>
        <taxon>eudicotyledons</taxon>
        <taxon>Gunneridae</taxon>
        <taxon>Pentapetalae</taxon>
        <taxon>asterids</taxon>
        <taxon>campanulids</taxon>
        <taxon>Asterales</taxon>
        <taxon>Asteraceae</taxon>
        <taxon>Carduoideae</taxon>
        <taxon>Cardueae</taxon>
        <taxon>Arctiinae</taxon>
        <taxon>Arctium</taxon>
    </lineage>
</organism>
<keyword evidence="2" id="KW-1185">Reference proteome</keyword>
<name>A0ACB9AWY6_ARCLA</name>
<dbReference type="EMBL" id="CM042053">
    <property type="protein sequence ID" value="KAI3714677.1"/>
    <property type="molecule type" value="Genomic_DNA"/>
</dbReference>
<proteinExistence type="predicted"/>
<accession>A0ACB9AWY6</accession>
<evidence type="ECO:0000313" key="2">
    <source>
        <dbReference type="Proteomes" id="UP001055879"/>
    </source>
</evidence>
<comment type="caution">
    <text evidence="1">The sequence shown here is derived from an EMBL/GenBank/DDBJ whole genome shotgun (WGS) entry which is preliminary data.</text>
</comment>
<evidence type="ECO:0000313" key="1">
    <source>
        <dbReference type="EMBL" id="KAI3714677.1"/>
    </source>
</evidence>
<sequence>MNVLQSTTIQFPRIFNPTITQFNHHNTFPGVLNSINLRSTRSSSCKYLVKVDEGRRPISTDFLTHIKELEDDDEEELHDDDMADIDWDKVEAEFSPKGRSKREEEDMSYERDPEFAEILGASLDDPAKAKDKIAERLKRKKDKILQRKTGSATPMSVTFNKFEFSNSYIWIEFYHAPLDKDIKMICDTIRSWHIVGRLGGCNSMNMQLSQSTTDKRPSYDDIQGANVEPSTFYNIGDLEIQDNLARIWVDIGTSEPLLLDILINAMTQISSDHVGIKQMVFGGSEFENWRPNLTSEDEGYCLHKI</sequence>
<reference evidence="2" key="1">
    <citation type="journal article" date="2022" name="Mol. Ecol. Resour.">
        <title>The genomes of chicory, endive, great burdock and yacon provide insights into Asteraceae palaeo-polyploidization history and plant inulin production.</title>
        <authorList>
            <person name="Fan W."/>
            <person name="Wang S."/>
            <person name="Wang H."/>
            <person name="Wang A."/>
            <person name="Jiang F."/>
            <person name="Liu H."/>
            <person name="Zhao H."/>
            <person name="Xu D."/>
            <person name="Zhang Y."/>
        </authorList>
    </citation>
    <scope>NUCLEOTIDE SEQUENCE [LARGE SCALE GENOMIC DNA]</scope>
    <source>
        <strain evidence="2">cv. Niubang</strain>
    </source>
</reference>